<dbReference type="EMBL" id="SHBO01000074">
    <property type="protein sequence ID" value="RZO02772.1"/>
    <property type="molecule type" value="Genomic_DNA"/>
</dbReference>
<organism evidence="5 6">
    <name type="scientific">SAR92 clade bacterium</name>
    <dbReference type="NCBI Taxonomy" id="2315479"/>
    <lineage>
        <taxon>Bacteria</taxon>
        <taxon>Pseudomonadati</taxon>
        <taxon>Pseudomonadota</taxon>
        <taxon>Gammaproteobacteria</taxon>
        <taxon>Cellvibrionales</taxon>
        <taxon>Porticoccaceae</taxon>
        <taxon>SAR92 clade</taxon>
    </lineage>
</organism>
<dbReference type="InterPro" id="IPR017853">
    <property type="entry name" value="GH"/>
</dbReference>
<keyword evidence="3" id="KW-0326">Glycosidase</keyword>
<protein>
    <submittedName>
        <fullName evidence="5">Glycoside hydrolase family 1 protein</fullName>
    </submittedName>
</protein>
<evidence type="ECO:0000256" key="3">
    <source>
        <dbReference type="ARBA" id="ARBA00023295"/>
    </source>
</evidence>
<keyword evidence="2 5" id="KW-0378">Hydrolase</keyword>
<dbReference type="GO" id="GO:0008422">
    <property type="term" value="F:beta-glucosidase activity"/>
    <property type="evidence" value="ECO:0007669"/>
    <property type="project" value="TreeGrafter"/>
</dbReference>
<evidence type="ECO:0000256" key="4">
    <source>
        <dbReference type="RuleBase" id="RU003690"/>
    </source>
</evidence>
<dbReference type="PRINTS" id="PR00131">
    <property type="entry name" value="GLHYDRLASE1"/>
</dbReference>
<evidence type="ECO:0000313" key="6">
    <source>
        <dbReference type="Proteomes" id="UP000318148"/>
    </source>
</evidence>
<evidence type="ECO:0000313" key="5">
    <source>
        <dbReference type="EMBL" id="RZO02772.1"/>
    </source>
</evidence>
<reference evidence="5 6" key="1">
    <citation type="submission" date="2019-02" db="EMBL/GenBank/DDBJ databases">
        <title>Prokaryotic population dynamics and viral predation in marine succession experiment using metagenomics: the confinement effect.</title>
        <authorList>
            <person name="Haro-Moreno J.M."/>
            <person name="Rodriguez-Valera F."/>
            <person name="Lopez-Perez M."/>
        </authorList>
    </citation>
    <scope>NUCLEOTIDE SEQUENCE [LARGE SCALE GENOMIC DNA]</scope>
    <source>
        <strain evidence="5">MED-G169</strain>
    </source>
</reference>
<evidence type="ECO:0000256" key="2">
    <source>
        <dbReference type="ARBA" id="ARBA00022801"/>
    </source>
</evidence>
<dbReference type="SUPFAM" id="SSF51445">
    <property type="entry name" value="(Trans)glycosidases"/>
    <property type="match status" value="1"/>
</dbReference>
<dbReference type="Pfam" id="PF00232">
    <property type="entry name" value="Glyco_hydro_1"/>
    <property type="match status" value="1"/>
</dbReference>
<sequence length="516" mass="59448">MTVKFKVPLAALTALVFVVAIVTLNSGNQRTKLWLSEFPDEDRYEFPKGFLWGAASAAQHIETQQNSDWTEFEIDAAKNGRSGTGVEIGVALPGHIKDIDKFDENIRRHKTNYDEVFNTDFAMASDMGHNAYRFSISWARLFPEDGMSSPDPAGVDYYNNIFDGLEQYNIQPLVSLFHFSTPAWFWDEKNGKKGWEREDAVELFDVFVSSVLENFGNRVTHWCTLNEPMTYVFNGYMQGIFPPLEQRSIFEIGPVVKNLLLAHASAYKLIHKHGDENGFDHQVGIAKHTRAFEPLRNWSILDRLSAKQIENAFVWDFFDAIDTGTLKISNTDYEVDIPEITGTQDYVGINYYGRYFVKSILSDLSNPEILFNDPQDESQMISDLGWSIYPHGFFKILTTSYDKYSKPIYVLESGIADRNHDDIRRQKFIVSHLRELWNSINYGGADIRGYMHWSLTDNFEWAEGFTARFGLISIDYENDFERKPRLSSEIYAKIIRSNSISSDINKKYSYLRKEAK</sequence>
<proteinExistence type="inferred from homology"/>
<name>A0A520LJL5_9GAMM</name>
<dbReference type="GO" id="GO:0005975">
    <property type="term" value="P:carbohydrate metabolic process"/>
    <property type="evidence" value="ECO:0007669"/>
    <property type="project" value="InterPro"/>
</dbReference>
<gene>
    <name evidence="5" type="ORF">EVB02_04455</name>
</gene>
<accession>A0A520LJL5</accession>
<dbReference type="AlphaFoldDB" id="A0A520LJL5"/>
<dbReference type="Gene3D" id="3.20.20.80">
    <property type="entry name" value="Glycosidases"/>
    <property type="match status" value="1"/>
</dbReference>
<comment type="caution">
    <text evidence="5">The sequence shown here is derived from an EMBL/GenBank/DDBJ whole genome shotgun (WGS) entry which is preliminary data.</text>
</comment>
<dbReference type="PANTHER" id="PTHR10353">
    <property type="entry name" value="GLYCOSYL HYDROLASE"/>
    <property type="match status" value="1"/>
</dbReference>
<evidence type="ECO:0000256" key="1">
    <source>
        <dbReference type="ARBA" id="ARBA00010838"/>
    </source>
</evidence>
<comment type="similarity">
    <text evidence="1 4">Belongs to the glycosyl hydrolase 1 family.</text>
</comment>
<dbReference type="PANTHER" id="PTHR10353:SF209">
    <property type="entry name" value="GALACTOLIPID GALACTOSYLTRANSFERASE SFR2, CHLOROPLASTIC"/>
    <property type="match status" value="1"/>
</dbReference>
<dbReference type="Proteomes" id="UP000318148">
    <property type="component" value="Unassembled WGS sequence"/>
</dbReference>
<dbReference type="InterPro" id="IPR001360">
    <property type="entry name" value="Glyco_hydro_1"/>
</dbReference>